<dbReference type="InterPro" id="IPR019433">
    <property type="entry name" value="GPI_ManTrfase_II_coact_Pga1"/>
</dbReference>
<gene>
    <name evidence="2" type="ORF">FE257_011287</name>
</gene>
<dbReference type="GO" id="GO:0005789">
    <property type="term" value="C:endoplasmic reticulum membrane"/>
    <property type="evidence" value="ECO:0007669"/>
    <property type="project" value="TreeGrafter"/>
</dbReference>
<feature type="transmembrane region" description="Helical" evidence="1">
    <location>
        <begin position="111"/>
        <end position="132"/>
    </location>
</feature>
<proteinExistence type="predicted"/>
<name>A0AAD4GRK4_ASPNN</name>
<reference evidence="2" key="2">
    <citation type="submission" date="2020-02" db="EMBL/GenBank/DDBJ databases">
        <authorList>
            <person name="Gilchrist C.L.M."/>
            <person name="Chooi Y.-H."/>
        </authorList>
    </citation>
    <scope>NUCLEOTIDE SEQUENCE</scope>
    <source>
        <strain evidence="2">MST-FP2251</strain>
    </source>
</reference>
<dbReference type="AlphaFoldDB" id="A0AAD4GRK4"/>
<accession>A0AAD4GRK4</accession>
<keyword evidence="1" id="KW-1133">Transmembrane helix</keyword>
<dbReference type="GO" id="GO:0006506">
    <property type="term" value="P:GPI anchor biosynthetic process"/>
    <property type="evidence" value="ECO:0007669"/>
    <property type="project" value="TreeGrafter"/>
</dbReference>
<protein>
    <submittedName>
        <fullName evidence="2">Uncharacterized protein</fullName>
    </submittedName>
</protein>
<dbReference type="GO" id="GO:0000030">
    <property type="term" value="F:mannosyltransferase activity"/>
    <property type="evidence" value="ECO:0007669"/>
    <property type="project" value="TreeGrafter"/>
</dbReference>
<dbReference type="PANTHER" id="PTHR28022:SF1">
    <property type="entry name" value="GPI MANNOSYLTRANSFERASE 2 SUBUNIT PGA1"/>
    <property type="match status" value="1"/>
</dbReference>
<dbReference type="PANTHER" id="PTHR28022">
    <property type="entry name" value="GPI MANNOSYLTRANSFERASE 2 SUBUNIT PGA1"/>
    <property type="match status" value="1"/>
</dbReference>
<dbReference type="GO" id="GO:0031501">
    <property type="term" value="C:mannosyltransferase complex"/>
    <property type="evidence" value="ECO:0007669"/>
    <property type="project" value="TreeGrafter"/>
</dbReference>
<dbReference type="Proteomes" id="UP001194746">
    <property type="component" value="Unassembled WGS sequence"/>
</dbReference>
<sequence>MPHSQPTTTPQPTDFTLDTFTLRDAVDDPSILSAIAMYSKIHLSDTNTYSIPRERQSPGDPAPSSDSVLFLRVRAAADYFSPDPALMETVPPVVADIILDPFLANVFPKSLVPTAGYITVIACLAVVLSWFVRKEFQRAVEHTAGQRSPDGKKMQ</sequence>
<organism evidence="2 3">
    <name type="scientific">Aspergillus nanangensis</name>
    <dbReference type="NCBI Taxonomy" id="2582783"/>
    <lineage>
        <taxon>Eukaryota</taxon>
        <taxon>Fungi</taxon>
        <taxon>Dikarya</taxon>
        <taxon>Ascomycota</taxon>
        <taxon>Pezizomycotina</taxon>
        <taxon>Eurotiomycetes</taxon>
        <taxon>Eurotiomycetidae</taxon>
        <taxon>Eurotiales</taxon>
        <taxon>Aspergillaceae</taxon>
        <taxon>Aspergillus</taxon>
        <taxon>Aspergillus subgen. Circumdati</taxon>
    </lineage>
</organism>
<evidence type="ECO:0000256" key="1">
    <source>
        <dbReference type="SAM" id="Phobius"/>
    </source>
</evidence>
<comment type="caution">
    <text evidence="2">The sequence shown here is derived from an EMBL/GenBank/DDBJ whole genome shotgun (WGS) entry which is preliminary data.</text>
</comment>
<keyword evidence="1" id="KW-0812">Transmembrane</keyword>
<keyword evidence="1" id="KW-0472">Membrane</keyword>
<keyword evidence="3" id="KW-1185">Reference proteome</keyword>
<evidence type="ECO:0000313" key="3">
    <source>
        <dbReference type="Proteomes" id="UP001194746"/>
    </source>
</evidence>
<dbReference type="EMBL" id="VCAU01000074">
    <property type="protein sequence ID" value="KAF9886647.1"/>
    <property type="molecule type" value="Genomic_DNA"/>
</dbReference>
<reference evidence="2" key="1">
    <citation type="journal article" date="2019" name="Beilstein J. Org. Chem.">
        <title>Nanangenines: drimane sesquiterpenoids as the dominant metabolite cohort of a novel Australian fungus, Aspergillus nanangensis.</title>
        <authorList>
            <person name="Lacey H.J."/>
            <person name="Gilchrist C.L.M."/>
            <person name="Crombie A."/>
            <person name="Kalaitzis J.A."/>
            <person name="Vuong D."/>
            <person name="Rutledge P.J."/>
            <person name="Turner P."/>
            <person name="Pitt J.I."/>
            <person name="Lacey E."/>
            <person name="Chooi Y.H."/>
            <person name="Piggott A.M."/>
        </authorList>
    </citation>
    <scope>NUCLEOTIDE SEQUENCE</scope>
    <source>
        <strain evidence="2">MST-FP2251</strain>
    </source>
</reference>
<evidence type="ECO:0000313" key="2">
    <source>
        <dbReference type="EMBL" id="KAF9886647.1"/>
    </source>
</evidence>